<dbReference type="PRINTS" id="PR00344">
    <property type="entry name" value="BCTRLSENSOR"/>
</dbReference>
<dbReference type="Gene3D" id="3.30.565.10">
    <property type="entry name" value="Histidine kinase-like ATPase, C-terminal domain"/>
    <property type="match status" value="1"/>
</dbReference>
<dbReference type="Proteomes" id="UP000315439">
    <property type="component" value="Unassembled WGS sequence"/>
</dbReference>
<evidence type="ECO:0000256" key="5">
    <source>
        <dbReference type="ARBA" id="ARBA00022777"/>
    </source>
</evidence>
<dbReference type="AlphaFoldDB" id="A0A545U8K2"/>
<protein>
    <recommendedName>
        <fullName evidence="2">histidine kinase</fullName>
        <ecNumber evidence="2">2.7.13.3</ecNumber>
    </recommendedName>
</protein>
<dbReference type="SUPFAM" id="SSF55874">
    <property type="entry name" value="ATPase domain of HSP90 chaperone/DNA topoisomerase II/histidine kinase"/>
    <property type="match status" value="1"/>
</dbReference>
<dbReference type="Pfam" id="PF00512">
    <property type="entry name" value="HisKA"/>
    <property type="match status" value="1"/>
</dbReference>
<dbReference type="SUPFAM" id="SSF47384">
    <property type="entry name" value="Homodimeric domain of signal transducing histidine kinase"/>
    <property type="match status" value="1"/>
</dbReference>
<dbReference type="InterPro" id="IPR003661">
    <property type="entry name" value="HisK_dim/P_dom"/>
</dbReference>
<dbReference type="InterPro" id="IPR036097">
    <property type="entry name" value="HisK_dim/P_sf"/>
</dbReference>
<dbReference type="InterPro" id="IPR019734">
    <property type="entry name" value="TPR_rpt"/>
</dbReference>
<dbReference type="CDD" id="cd00082">
    <property type="entry name" value="HisKA"/>
    <property type="match status" value="1"/>
</dbReference>
<dbReference type="SMART" id="SM00388">
    <property type="entry name" value="HisKA"/>
    <property type="match status" value="1"/>
</dbReference>
<feature type="domain" description="Histidine kinase" evidence="10">
    <location>
        <begin position="451"/>
        <end position="669"/>
    </location>
</feature>
<keyword evidence="8" id="KW-0472">Membrane</keyword>
<dbReference type="GO" id="GO:0005886">
    <property type="term" value="C:plasma membrane"/>
    <property type="evidence" value="ECO:0007669"/>
    <property type="project" value="TreeGrafter"/>
</dbReference>
<name>A0A545U8K2_9GAMM</name>
<sequence length="671" mass="75139">MKSVSIKLASYLILASFVFISTLSPARVPSFSSNQSSDVQPDSLDGKWFANQVKEHARNDPATAVNIAETALRYFEKSPDAVSKATVLNESSYALYFLGRYTEAMQRAKNAEVHAKNNQLEGATARSKVLQGNVFQAIGVYDEALSHYQEAASYYRQQNNKIFLGRVFNNIANTYLHAAKPYAALDFYRQSGEIATTDRDQAKMYLGFANTYEVLGEPENAIQNFYKALELYKKTNDQLGQELVSRGLGYSLLEQGKPKEAIELFEQTLISAKKGNRLFREANTLHLKARALLELGDFELALTDVDRSIKLALETDDKENQKLGYRMKSQILEELGKHSQALELYKTAVMIERDFINSRANTQLSVMQAKFDLEKKNHQIDLLQSENALQLLKIEQQRVISLAVIGSLLFAAAIIFFLFYRRTQRKLLLDHKQVSERLKELDKVKNQVMANTSHELRTPLNGIIGMTQVLLDESNEGLSEENADYIKVIENCGQRLLSLVQDITDFSQLQAGKLKLKVTAVDLETVVEQVYSLLAQLAGQKGLELKTQLPLALPPVSADPERLNQVLLNLVGNSIKFSDKGSIYIIAKKVDAEIKITIKDQGIGIPEEELLHIFEPFEQVDGSSTRTNEGSGLGLPITRELLHLHNSILEVNSILGVGTEFSFSLAIAEYN</sequence>
<dbReference type="EC" id="2.7.13.3" evidence="2"/>
<feature type="chain" id="PRO_5021954099" description="histidine kinase" evidence="9">
    <location>
        <begin position="27"/>
        <end position="671"/>
    </location>
</feature>
<dbReference type="SMART" id="SM00387">
    <property type="entry name" value="HATPase_c"/>
    <property type="match status" value="1"/>
</dbReference>
<comment type="caution">
    <text evidence="11">The sequence shown here is derived from an EMBL/GenBank/DDBJ whole genome shotgun (WGS) entry which is preliminary data.</text>
</comment>
<dbReference type="Gene3D" id="1.10.287.130">
    <property type="match status" value="1"/>
</dbReference>
<organism evidence="11 12">
    <name type="scientific">Aliikangiella coralliicola</name>
    <dbReference type="NCBI Taxonomy" id="2592383"/>
    <lineage>
        <taxon>Bacteria</taxon>
        <taxon>Pseudomonadati</taxon>
        <taxon>Pseudomonadota</taxon>
        <taxon>Gammaproteobacteria</taxon>
        <taxon>Oceanospirillales</taxon>
        <taxon>Pleioneaceae</taxon>
        <taxon>Aliikangiella</taxon>
    </lineage>
</organism>
<evidence type="ECO:0000256" key="4">
    <source>
        <dbReference type="ARBA" id="ARBA00022679"/>
    </source>
</evidence>
<keyword evidence="12" id="KW-1185">Reference proteome</keyword>
<dbReference type="PANTHER" id="PTHR43047">
    <property type="entry name" value="TWO-COMPONENT HISTIDINE PROTEIN KINASE"/>
    <property type="match status" value="1"/>
</dbReference>
<keyword evidence="9" id="KW-0732">Signal</keyword>
<keyword evidence="5" id="KW-0418">Kinase</keyword>
<dbReference type="InterPro" id="IPR036890">
    <property type="entry name" value="HATPase_C_sf"/>
</dbReference>
<evidence type="ECO:0000256" key="2">
    <source>
        <dbReference type="ARBA" id="ARBA00012438"/>
    </source>
</evidence>
<evidence type="ECO:0000256" key="1">
    <source>
        <dbReference type="ARBA" id="ARBA00000085"/>
    </source>
</evidence>
<feature type="transmembrane region" description="Helical" evidence="8">
    <location>
        <begin position="399"/>
        <end position="420"/>
    </location>
</feature>
<dbReference type="FunFam" id="3.30.565.10:FF:000010">
    <property type="entry name" value="Sensor histidine kinase RcsC"/>
    <property type="match status" value="1"/>
</dbReference>
<dbReference type="InterPro" id="IPR011990">
    <property type="entry name" value="TPR-like_helical_dom_sf"/>
</dbReference>
<comment type="catalytic activity">
    <reaction evidence="1">
        <text>ATP + protein L-histidine = ADP + protein N-phospho-L-histidine.</text>
        <dbReference type="EC" id="2.7.13.3"/>
    </reaction>
</comment>
<dbReference type="RefSeq" id="WP_142932719.1">
    <property type="nucleotide sequence ID" value="NZ_ML660167.1"/>
</dbReference>
<evidence type="ECO:0000313" key="12">
    <source>
        <dbReference type="Proteomes" id="UP000315439"/>
    </source>
</evidence>
<dbReference type="InterPro" id="IPR005467">
    <property type="entry name" value="His_kinase_dom"/>
</dbReference>
<dbReference type="SUPFAM" id="SSF48452">
    <property type="entry name" value="TPR-like"/>
    <property type="match status" value="3"/>
</dbReference>
<evidence type="ECO:0000256" key="7">
    <source>
        <dbReference type="PROSITE-ProRule" id="PRU00339"/>
    </source>
</evidence>
<dbReference type="EMBL" id="VIKS01000011">
    <property type="protein sequence ID" value="TQV85800.1"/>
    <property type="molecule type" value="Genomic_DNA"/>
</dbReference>
<evidence type="ECO:0000313" key="11">
    <source>
        <dbReference type="EMBL" id="TQV85800.1"/>
    </source>
</evidence>
<dbReference type="InterPro" id="IPR003594">
    <property type="entry name" value="HATPase_dom"/>
</dbReference>
<evidence type="ECO:0000256" key="3">
    <source>
        <dbReference type="ARBA" id="ARBA00022553"/>
    </source>
</evidence>
<evidence type="ECO:0000256" key="6">
    <source>
        <dbReference type="ARBA" id="ARBA00023012"/>
    </source>
</evidence>
<dbReference type="SMART" id="SM00028">
    <property type="entry name" value="TPR"/>
    <property type="match status" value="7"/>
</dbReference>
<keyword evidence="7" id="KW-0802">TPR repeat</keyword>
<dbReference type="PROSITE" id="PS50005">
    <property type="entry name" value="TPR"/>
    <property type="match status" value="1"/>
</dbReference>
<dbReference type="PANTHER" id="PTHR43047:SF71">
    <property type="entry name" value="HISTIDINE KINASE CONTAINING CHEY-HOMOLOGOUS RECEIVER DOMAIN-RELATED"/>
    <property type="match status" value="1"/>
</dbReference>
<keyword evidence="8" id="KW-0812">Transmembrane</keyword>
<evidence type="ECO:0000259" key="10">
    <source>
        <dbReference type="PROSITE" id="PS50109"/>
    </source>
</evidence>
<keyword evidence="4" id="KW-0808">Transferase</keyword>
<dbReference type="Pfam" id="PF13424">
    <property type="entry name" value="TPR_12"/>
    <property type="match status" value="3"/>
</dbReference>
<dbReference type="Gene3D" id="1.25.40.10">
    <property type="entry name" value="Tetratricopeptide repeat domain"/>
    <property type="match status" value="1"/>
</dbReference>
<dbReference type="OrthoDB" id="8573350at2"/>
<gene>
    <name evidence="11" type="ORF">FLL46_17905</name>
</gene>
<reference evidence="11 12" key="1">
    <citation type="submission" date="2019-07" db="EMBL/GenBank/DDBJ databases">
        <title>Draft genome for Aliikangiella sp. M105.</title>
        <authorList>
            <person name="Wang G."/>
        </authorList>
    </citation>
    <scope>NUCLEOTIDE SEQUENCE [LARGE SCALE GENOMIC DNA]</scope>
    <source>
        <strain evidence="11 12">M105</strain>
    </source>
</reference>
<dbReference type="CDD" id="cd16922">
    <property type="entry name" value="HATPase_EvgS-ArcB-TorS-like"/>
    <property type="match status" value="1"/>
</dbReference>
<keyword evidence="8" id="KW-1133">Transmembrane helix</keyword>
<dbReference type="PROSITE" id="PS50109">
    <property type="entry name" value="HIS_KIN"/>
    <property type="match status" value="1"/>
</dbReference>
<keyword evidence="6" id="KW-0902">Two-component regulatory system</keyword>
<dbReference type="InterPro" id="IPR004358">
    <property type="entry name" value="Sig_transdc_His_kin-like_C"/>
</dbReference>
<feature type="repeat" description="TPR" evidence="7">
    <location>
        <begin position="202"/>
        <end position="235"/>
    </location>
</feature>
<evidence type="ECO:0000256" key="9">
    <source>
        <dbReference type="SAM" id="SignalP"/>
    </source>
</evidence>
<keyword evidence="3" id="KW-0597">Phosphoprotein</keyword>
<evidence type="ECO:0000256" key="8">
    <source>
        <dbReference type="SAM" id="Phobius"/>
    </source>
</evidence>
<dbReference type="GO" id="GO:0000155">
    <property type="term" value="F:phosphorelay sensor kinase activity"/>
    <property type="evidence" value="ECO:0007669"/>
    <property type="project" value="InterPro"/>
</dbReference>
<dbReference type="Pfam" id="PF02518">
    <property type="entry name" value="HATPase_c"/>
    <property type="match status" value="1"/>
</dbReference>
<feature type="signal peptide" evidence="9">
    <location>
        <begin position="1"/>
        <end position="26"/>
    </location>
</feature>
<dbReference type="GO" id="GO:0009927">
    <property type="term" value="F:histidine phosphotransfer kinase activity"/>
    <property type="evidence" value="ECO:0007669"/>
    <property type="project" value="TreeGrafter"/>
</dbReference>
<proteinExistence type="predicted"/>
<accession>A0A545U8K2</accession>